<keyword evidence="2" id="KW-1185">Reference proteome</keyword>
<organism evidence="1 2">
    <name type="scientific">Miniphocaeibacter halophilus</name>
    <dbReference type="NCBI Taxonomy" id="2931922"/>
    <lineage>
        <taxon>Bacteria</taxon>
        <taxon>Bacillati</taxon>
        <taxon>Bacillota</taxon>
        <taxon>Tissierellia</taxon>
        <taxon>Tissierellales</taxon>
        <taxon>Peptoniphilaceae</taxon>
        <taxon>Miniphocaeibacter</taxon>
    </lineage>
</organism>
<sequence>MEEILGYIANIGFPIVITVFLLARIENKLENLSNSIQELSTVIKSKK</sequence>
<dbReference type="Proteomes" id="UP000595814">
    <property type="component" value="Chromosome"/>
</dbReference>
<proteinExistence type="predicted"/>
<dbReference type="EMBL" id="CP066744">
    <property type="protein sequence ID" value="QQK08218.1"/>
    <property type="molecule type" value="Genomic_DNA"/>
</dbReference>
<evidence type="ECO:0000313" key="2">
    <source>
        <dbReference type="Proteomes" id="UP000595814"/>
    </source>
</evidence>
<evidence type="ECO:0000313" key="1">
    <source>
        <dbReference type="EMBL" id="QQK08218.1"/>
    </source>
</evidence>
<protein>
    <submittedName>
        <fullName evidence="1">YvrJ family protein</fullName>
    </submittedName>
</protein>
<name>A0AC61MSD7_9FIRM</name>
<accession>A0AC61MSD7</accession>
<gene>
    <name evidence="1" type="ORF">JFY71_01385</name>
</gene>
<reference evidence="1 2" key="1">
    <citation type="journal article" date="2022" name="Int. J. Syst. Evol. Microbiol.">
        <title>Miniphocaeibacter halophilus sp. nov., an ammonium-tolerant acetate-producing bacterium isolated from a biogas system.</title>
        <authorList>
            <person name="Schnurer A."/>
            <person name="Singh A."/>
            <person name="Bi S."/>
            <person name="Qiao W."/>
            <person name="Westerholm M."/>
        </authorList>
    </citation>
    <scope>NUCLEOTIDE SEQUENCE [LARGE SCALE GENOMIC DNA]</scope>
    <source>
        <strain evidence="1 2">AMB_01</strain>
    </source>
</reference>